<dbReference type="PANTHER" id="PTHR42939:SF1">
    <property type="entry name" value="ABC TRANSPORTER ATP-BINDING PROTEIN ALBC-RELATED"/>
    <property type="match status" value="1"/>
</dbReference>
<dbReference type="Proteomes" id="UP000032552">
    <property type="component" value="Unassembled WGS sequence"/>
</dbReference>
<evidence type="ECO:0000259" key="4">
    <source>
        <dbReference type="PROSITE" id="PS50893"/>
    </source>
</evidence>
<dbReference type="InterPro" id="IPR025302">
    <property type="entry name" value="DrrA1/2-like_C"/>
</dbReference>
<dbReference type="InterPro" id="IPR003439">
    <property type="entry name" value="ABC_transporter-like_ATP-bd"/>
</dbReference>
<dbReference type="InterPro" id="IPR027417">
    <property type="entry name" value="P-loop_NTPase"/>
</dbReference>
<dbReference type="GO" id="GO:0016887">
    <property type="term" value="F:ATP hydrolysis activity"/>
    <property type="evidence" value="ECO:0007669"/>
    <property type="project" value="InterPro"/>
</dbReference>
<dbReference type="PROSITE" id="PS00211">
    <property type="entry name" value="ABC_TRANSPORTER_1"/>
    <property type="match status" value="1"/>
</dbReference>
<evidence type="ECO:0000256" key="3">
    <source>
        <dbReference type="ARBA" id="ARBA00022840"/>
    </source>
</evidence>
<dbReference type="PANTHER" id="PTHR42939">
    <property type="entry name" value="ABC TRANSPORTER ATP-BINDING PROTEIN ALBC-RELATED"/>
    <property type="match status" value="1"/>
</dbReference>
<dbReference type="InterPro" id="IPR017871">
    <property type="entry name" value="ABC_transporter-like_CS"/>
</dbReference>
<feature type="domain" description="ABC transporter" evidence="4">
    <location>
        <begin position="2"/>
        <end position="229"/>
    </location>
</feature>
<dbReference type="PROSITE" id="PS50893">
    <property type="entry name" value="ABC_TRANSPORTER_2"/>
    <property type="match status" value="1"/>
</dbReference>
<accession>A0A0C9QCX5</accession>
<evidence type="ECO:0000313" key="6">
    <source>
        <dbReference type="Proteomes" id="UP000032552"/>
    </source>
</evidence>
<dbReference type="EMBL" id="BAYM01000080">
    <property type="protein sequence ID" value="GAN36523.1"/>
    <property type="molecule type" value="Genomic_DNA"/>
</dbReference>
<evidence type="ECO:0000313" key="5">
    <source>
        <dbReference type="EMBL" id="GAN36523.1"/>
    </source>
</evidence>
<reference evidence="6" key="1">
    <citation type="submission" date="2014-05" db="EMBL/GenBank/DDBJ databases">
        <title>Whole genome sequencing of Lactobacillus casei NRIC0644.</title>
        <authorList>
            <person name="Atarashi H."/>
            <person name="Yoshida Y."/>
            <person name="Fujimura S."/>
            <person name="Tanaka N."/>
            <person name="Shiwa Y."/>
            <person name="Yoshikawa H."/>
            <person name="Okada S."/>
            <person name="Nakagawa J."/>
        </authorList>
    </citation>
    <scope>NUCLEOTIDE SEQUENCE [LARGE SCALE GENOMIC DNA]</scope>
    <source>
        <strain evidence="6">NRIC0644</strain>
    </source>
</reference>
<dbReference type="AlphaFoldDB" id="A0A0C9QCX5"/>
<dbReference type="SMART" id="SM00382">
    <property type="entry name" value="AAA"/>
    <property type="match status" value="1"/>
</dbReference>
<dbReference type="InterPro" id="IPR051782">
    <property type="entry name" value="ABC_Transporter_VariousFunc"/>
</dbReference>
<dbReference type="Pfam" id="PF13732">
    <property type="entry name" value="DrrA1-3_C"/>
    <property type="match status" value="1"/>
</dbReference>
<evidence type="ECO:0000256" key="1">
    <source>
        <dbReference type="ARBA" id="ARBA00022448"/>
    </source>
</evidence>
<proteinExistence type="predicted"/>
<dbReference type="RefSeq" id="WP_003569679.1">
    <property type="nucleotide sequence ID" value="NZ_BAYM01000080.1"/>
</dbReference>
<organism evidence="5 6">
    <name type="scientific">Lacticaseibacillus paracasei NRIC 0644</name>
    <dbReference type="NCBI Taxonomy" id="1435038"/>
    <lineage>
        <taxon>Bacteria</taxon>
        <taxon>Bacillati</taxon>
        <taxon>Bacillota</taxon>
        <taxon>Bacilli</taxon>
        <taxon>Lactobacillales</taxon>
        <taxon>Lactobacillaceae</taxon>
        <taxon>Lacticaseibacillus</taxon>
    </lineage>
</organism>
<dbReference type="Pfam" id="PF00005">
    <property type="entry name" value="ABC_tran"/>
    <property type="match status" value="1"/>
</dbReference>
<name>A0A0C9QCX5_LACPA</name>
<dbReference type="SUPFAM" id="SSF52540">
    <property type="entry name" value="P-loop containing nucleoside triphosphate hydrolases"/>
    <property type="match status" value="1"/>
</dbReference>
<gene>
    <name evidence="5" type="ORF">LC0644_1112</name>
</gene>
<dbReference type="InterPro" id="IPR003593">
    <property type="entry name" value="AAA+_ATPase"/>
</dbReference>
<keyword evidence="3" id="KW-0067">ATP-binding</keyword>
<comment type="caution">
    <text evidence="5">The sequence shown here is derived from an EMBL/GenBank/DDBJ whole genome shotgun (WGS) entry which is preliminary data.</text>
</comment>
<keyword evidence="1" id="KW-0813">Transport</keyword>
<keyword evidence="2" id="KW-0547">Nucleotide-binding</keyword>
<evidence type="ECO:0000256" key="2">
    <source>
        <dbReference type="ARBA" id="ARBA00022741"/>
    </source>
</evidence>
<sequence length="298" mass="33163">MLEVKDLVKTFGTMTAVDQESFTVKPGEIMGLIGQNGAGKTTTFRMILNFLTPDSGAITWNGHPLTAKDYDTIGYLPEERGLYPKMRVQDQIIYFARLRGMRTSEIKAKIPEWMDRFQVKGKPTDKIKDLSKGNQQKVQVIATMIHMPKLVILDEPFSGLDPVNSSLLMAGIQMLKDNGAAIIYSSHDMANVEAVSDHLVMLKQGRMVLNGAVGEIRESFGRTKLFIESGLTADDLREFDGVTKIKQHGQEFELTLADPAVGHQIFAKATENGYIPEFRQQPPTLDEIFRLKAGEADA</sequence>
<dbReference type="GO" id="GO:0005524">
    <property type="term" value="F:ATP binding"/>
    <property type="evidence" value="ECO:0007669"/>
    <property type="project" value="UniProtKB-KW"/>
</dbReference>
<protein>
    <submittedName>
        <fullName evidence="5">ABC superfamily ATP binding cassette transporter, ABC protein</fullName>
    </submittedName>
</protein>
<dbReference type="Gene3D" id="3.40.50.300">
    <property type="entry name" value="P-loop containing nucleotide triphosphate hydrolases"/>
    <property type="match status" value="1"/>
</dbReference>